<feature type="transmembrane region" description="Helical" evidence="10">
    <location>
        <begin position="12"/>
        <end position="32"/>
    </location>
</feature>
<keyword evidence="2" id="KW-0813">Transport</keyword>
<keyword evidence="8" id="KW-0406">Ion transport</keyword>
<accession>A0A098B6D4</accession>
<evidence type="ECO:0000256" key="1">
    <source>
        <dbReference type="ARBA" id="ARBA00004651"/>
    </source>
</evidence>
<evidence type="ECO:0000256" key="6">
    <source>
        <dbReference type="ARBA" id="ARBA00022958"/>
    </source>
</evidence>
<keyword evidence="7 10" id="KW-1133">Transmembrane helix</keyword>
<dbReference type="AlphaFoldDB" id="A0A098B6D4"/>
<feature type="transmembrane region" description="Helical" evidence="10">
    <location>
        <begin position="194"/>
        <end position="213"/>
    </location>
</feature>
<dbReference type="PANTHER" id="PTHR32024">
    <property type="entry name" value="TRK SYSTEM POTASSIUM UPTAKE PROTEIN TRKG-RELATED"/>
    <property type="match status" value="1"/>
</dbReference>
<keyword evidence="4" id="KW-0633">Potassium transport</keyword>
<evidence type="ECO:0000256" key="7">
    <source>
        <dbReference type="ARBA" id="ARBA00022989"/>
    </source>
</evidence>
<dbReference type="EMBL" id="LK996017">
    <property type="protein sequence ID" value="CDX03930.1"/>
    <property type="molecule type" value="Genomic_DNA"/>
</dbReference>
<proteinExistence type="predicted"/>
<evidence type="ECO:0000256" key="2">
    <source>
        <dbReference type="ARBA" id="ARBA00022448"/>
    </source>
</evidence>
<feature type="transmembrane region" description="Helical" evidence="10">
    <location>
        <begin position="44"/>
        <end position="63"/>
    </location>
</feature>
<feature type="transmembrane region" description="Helical" evidence="10">
    <location>
        <begin position="352"/>
        <end position="371"/>
    </location>
</feature>
<evidence type="ECO:0000256" key="8">
    <source>
        <dbReference type="ARBA" id="ARBA00023065"/>
    </source>
</evidence>
<dbReference type="PATRIC" id="fig|49338.4.peg.4348"/>
<keyword evidence="3" id="KW-1003">Cell membrane</keyword>
<comment type="subcellular location">
    <subcellularLocation>
        <location evidence="1">Cell membrane</location>
        <topology evidence="1">Multi-pass membrane protein</topology>
    </subcellularLocation>
</comment>
<evidence type="ECO:0000313" key="11">
    <source>
        <dbReference type="EMBL" id="CDX03930.1"/>
    </source>
</evidence>
<keyword evidence="9 10" id="KW-0472">Membrane</keyword>
<dbReference type="Pfam" id="PF02386">
    <property type="entry name" value="TrkH"/>
    <property type="match status" value="1"/>
</dbReference>
<reference evidence="11" key="1">
    <citation type="submission" date="2014-07" db="EMBL/GenBank/DDBJ databases">
        <authorList>
            <person name="Hornung V.Bastian."/>
        </authorList>
    </citation>
    <scope>NUCLEOTIDE SEQUENCE</scope>
    <source>
        <strain evidence="11">PCE-S</strain>
    </source>
</reference>
<gene>
    <name evidence="11" type="ORF">DPCES_4044</name>
</gene>
<dbReference type="GO" id="GO:0015379">
    <property type="term" value="F:potassium:chloride symporter activity"/>
    <property type="evidence" value="ECO:0007669"/>
    <property type="project" value="InterPro"/>
</dbReference>
<feature type="transmembrane region" description="Helical" evidence="10">
    <location>
        <begin position="313"/>
        <end position="331"/>
    </location>
</feature>
<sequence length="446" mass="48162">MMFLGKFRANSIQMIALGFAGIILLGTLLLSLPAASRDGASLPFIDALFTSASATCVTGLVVHDTYTQFSLFGQIVILCLIQIGGLGFMTVATLFLMMARRKIGLAERGVLTESVSAFQIGGIVRLIRRIIICTAIVEGIGAILLAIRFCPQMGVATGVYYAIFHSISAFCNAGFDLMGRFAPYTSLIPYQSDVLVNLTIMTLIVIGGLGFVVWDDVMEHKLRYDRYKLHTKIVLLSTAFLIIGGAILFYAMEQGNVLAAMHPIDKLLASLFQSITPRTAGFNTVDTAALTEGGTVLTMLLMMIGASPGSTGGGIKTTTIMVILLATISYIRNTDDINIFHRRLENNTIKRAYCSTTIYIMLSILGIFLLITTQGLPVKDAAFETLSALGTVGLSTGITRELDTLSRMVIILLMYSGRVGSLTLLMAVMMGTKSKLRNPEEKIIIG</sequence>
<name>A0A098B6D4_DESHA</name>
<dbReference type="NCBIfam" id="TIGR00933">
    <property type="entry name" value="2a38"/>
    <property type="match status" value="1"/>
</dbReference>
<protein>
    <submittedName>
        <fullName evidence="11">Ktr system potassium uptake protein B</fullName>
    </submittedName>
</protein>
<keyword evidence="5 10" id="KW-0812">Transmembrane</keyword>
<organism evidence="11">
    <name type="scientific">Desulfitobacterium hafniense</name>
    <name type="common">Desulfitobacterium frappieri</name>
    <dbReference type="NCBI Taxonomy" id="49338"/>
    <lineage>
        <taxon>Bacteria</taxon>
        <taxon>Bacillati</taxon>
        <taxon>Bacillota</taxon>
        <taxon>Clostridia</taxon>
        <taxon>Eubacteriales</taxon>
        <taxon>Desulfitobacteriaceae</taxon>
        <taxon>Desulfitobacterium</taxon>
    </lineage>
</organism>
<keyword evidence="6" id="KW-0630">Potassium</keyword>
<feature type="transmembrane region" description="Helical" evidence="10">
    <location>
        <begin position="233"/>
        <end position="252"/>
    </location>
</feature>
<feature type="transmembrane region" description="Helical" evidence="10">
    <location>
        <begin position="408"/>
        <end position="428"/>
    </location>
</feature>
<feature type="transmembrane region" description="Helical" evidence="10">
    <location>
        <begin position="159"/>
        <end position="182"/>
    </location>
</feature>
<feature type="transmembrane region" description="Helical" evidence="10">
    <location>
        <begin position="126"/>
        <end position="147"/>
    </location>
</feature>
<dbReference type="PANTHER" id="PTHR32024:SF1">
    <property type="entry name" value="KTR SYSTEM POTASSIUM UPTAKE PROTEIN B"/>
    <property type="match status" value="1"/>
</dbReference>
<evidence type="ECO:0000256" key="4">
    <source>
        <dbReference type="ARBA" id="ARBA00022538"/>
    </source>
</evidence>
<evidence type="ECO:0000256" key="9">
    <source>
        <dbReference type="ARBA" id="ARBA00023136"/>
    </source>
</evidence>
<dbReference type="InterPro" id="IPR003445">
    <property type="entry name" value="Cat_transpt"/>
</dbReference>
<dbReference type="InterPro" id="IPR004772">
    <property type="entry name" value="TrkH"/>
</dbReference>
<feature type="transmembrane region" description="Helical" evidence="10">
    <location>
        <begin position="75"/>
        <end position="98"/>
    </location>
</feature>
<evidence type="ECO:0000256" key="3">
    <source>
        <dbReference type="ARBA" id="ARBA00022475"/>
    </source>
</evidence>
<evidence type="ECO:0000256" key="10">
    <source>
        <dbReference type="SAM" id="Phobius"/>
    </source>
</evidence>
<dbReference type="GO" id="GO:0005886">
    <property type="term" value="C:plasma membrane"/>
    <property type="evidence" value="ECO:0007669"/>
    <property type="project" value="UniProtKB-SubCell"/>
</dbReference>
<evidence type="ECO:0000256" key="5">
    <source>
        <dbReference type="ARBA" id="ARBA00022692"/>
    </source>
</evidence>
<dbReference type="RefSeq" id="WP_208926253.1">
    <property type="nucleotide sequence ID" value="NZ_LK996017.1"/>
</dbReference>